<dbReference type="PRINTS" id="PR00081">
    <property type="entry name" value="GDHRDH"/>
</dbReference>
<reference evidence="4" key="1">
    <citation type="submission" date="2020-10" db="EMBL/GenBank/DDBJ databases">
        <authorList>
            <person name="Gilroy R."/>
        </authorList>
    </citation>
    <scope>NUCLEOTIDE SEQUENCE</scope>
    <source>
        <strain evidence="4">CHK183-6373</strain>
    </source>
</reference>
<dbReference type="InterPro" id="IPR020904">
    <property type="entry name" value="Sc_DH/Rdtase_CS"/>
</dbReference>
<evidence type="ECO:0000256" key="1">
    <source>
        <dbReference type="ARBA" id="ARBA00006484"/>
    </source>
</evidence>
<dbReference type="AlphaFoldDB" id="A0A9D1TDU6"/>
<reference evidence="4" key="2">
    <citation type="journal article" date="2021" name="PeerJ">
        <title>Extensive microbial diversity within the chicken gut microbiome revealed by metagenomics and culture.</title>
        <authorList>
            <person name="Gilroy R."/>
            <person name="Ravi A."/>
            <person name="Getino M."/>
            <person name="Pursley I."/>
            <person name="Horton D.L."/>
            <person name="Alikhan N.F."/>
            <person name="Baker D."/>
            <person name="Gharbi K."/>
            <person name="Hall N."/>
            <person name="Watson M."/>
            <person name="Adriaenssens E.M."/>
            <person name="Foster-Nyarko E."/>
            <person name="Jarju S."/>
            <person name="Secka A."/>
            <person name="Antonio M."/>
            <person name="Oren A."/>
            <person name="Chaudhuri R.R."/>
            <person name="La Ragione R."/>
            <person name="Hildebrand F."/>
            <person name="Pallen M.J."/>
        </authorList>
    </citation>
    <scope>NUCLEOTIDE SEQUENCE</scope>
    <source>
        <strain evidence="4">CHK183-6373</strain>
    </source>
</reference>
<dbReference type="PANTHER" id="PTHR43669:SF3">
    <property type="entry name" value="ALCOHOL DEHYDROGENASE, PUTATIVE (AFU_ORTHOLOGUE AFUA_3G03445)-RELATED"/>
    <property type="match status" value="1"/>
</dbReference>
<evidence type="ECO:0000256" key="2">
    <source>
        <dbReference type="ARBA" id="ARBA00023002"/>
    </source>
</evidence>
<dbReference type="Proteomes" id="UP000886884">
    <property type="component" value="Unassembled WGS sequence"/>
</dbReference>
<dbReference type="PANTHER" id="PTHR43669">
    <property type="entry name" value="5-KETO-D-GLUCONATE 5-REDUCTASE"/>
    <property type="match status" value="1"/>
</dbReference>
<evidence type="ECO:0000313" key="5">
    <source>
        <dbReference type="Proteomes" id="UP000886884"/>
    </source>
</evidence>
<dbReference type="PRINTS" id="PR00080">
    <property type="entry name" value="SDRFAMILY"/>
</dbReference>
<comment type="similarity">
    <text evidence="1 3">Belongs to the short-chain dehydrogenases/reductases (SDR) family.</text>
</comment>
<name>A0A9D1TDU6_9FIRM</name>
<dbReference type="InterPro" id="IPR002347">
    <property type="entry name" value="SDR_fam"/>
</dbReference>
<accession>A0A9D1TDU6</accession>
<protein>
    <submittedName>
        <fullName evidence="4">SDR family oxidoreductase</fullName>
    </submittedName>
</protein>
<sequence length="233" mass="25128">MYPLQNRVIVITGASGGMGRVLCRRLAQEGALLALTSNDAPAMEALLKDLPQNTLARVFDIADETKVAAFFAEIRETFGGADALLNLAGLSIPAQIAEMRVEDYDLTMDVNLKGAFLASKHFAGVARENAQIISIGSMAALRANGNAPLYCTAKAAVNMFSSGLQIQFAPKGIRVTTLNPGGADTPFWGNRPVNRAKLLRPEDICEVMHFVLTCDPHIAFHELNFESFAMMKG</sequence>
<gene>
    <name evidence="4" type="ORF">IAA64_13440</name>
</gene>
<dbReference type="InterPro" id="IPR036291">
    <property type="entry name" value="NAD(P)-bd_dom_sf"/>
</dbReference>
<organism evidence="4 5">
    <name type="scientific">Candidatus Ornithocaccomicrobium faecavium</name>
    <dbReference type="NCBI Taxonomy" id="2840890"/>
    <lineage>
        <taxon>Bacteria</taxon>
        <taxon>Bacillati</taxon>
        <taxon>Bacillota</taxon>
        <taxon>Clostridia</taxon>
        <taxon>Candidatus Ornithocaccomicrobium</taxon>
    </lineage>
</organism>
<keyword evidence="2" id="KW-0560">Oxidoreductase</keyword>
<dbReference type="SUPFAM" id="SSF51735">
    <property type="entry name" value="NAD(P)-binding Rossmann-fold domains"/>
    <property type="match status" value="1"/>
</dbReference>
<dbReference type="Gene3D" id="3.40.50.720">
    <property type="entry name" value="NAD(P)-binding Rossmann-like Domain"/>
    <property type="match status" value="1"/>
</dbReference>
<dbReference type="EMBL" id="DVOT01000245">
    <property type="protein sequence ID" value="HIV28960.1"/>
    <property type="molecule type" value="Genomic_DNA"/>
</dbReference>
<dbReference type="PROSITE" id="PS00061">
    <property type="entry name" value="ADH_SHORT"/>
    <property type="match status" value="1"/>
</dbReference>
<evidence type="ECO:0000256" key="3">
    <source>
        <dbReference type="RuleBase" id="RU000363"/>
    </source>
</evidence>
<evidence type="ECO:0000313" key="4">
    <source>
        <dbReference type="EMBL" id="HIV28960.1"/>
    </source>
</evidence>
<dbReference type="GO" id="GO:0016491">
    <property type="term" value="F:oxidoreductase activity"/>
    <property type="evidence" value="ECO:0007669"/>
    <property type="project" value="UniProtKB-KW"/>
</dbReference>
<comment type="caution">
    <text evidence="4">The sequence shown here is derived from an EMBL/GenBank/DDBJ whole genome shotgun (WGS) entry which is preliminary data.</text>
</comment>
<proteinExistence type="inferred from homology"/>
<dbReference type="CDD" id="cd05233">
    <property type="entry name" value="SDR_c"/>
    <property type="match status" value="1"/>
</dbReference>
<dbReference type="Pfam" id="PF00106">
    <property type="entry name" value="adh_short"/>
    <property type="match status" value="1"/>
</dbReference>